<dbReference type="AlphaFoldDB" id="A0A1X0DXZ8"/>
<gene>
    <name evidence="1" type="ORF">BST28_18745</name>
</gene>
<name>A0A1X0DXZ8_9MYCO</name>
<reference evidence="1 2" key="1">
    <citation type="submission" date="2017-02" db="EMBL/GenBank/DDBJ databases">
        <title>The new phylogeny of genus Mycobacterium.</title>
        <authorList>
            <person name="Tortoli E."/>
            <person name="Trovato A."/>
            <person name="Cirillo D.M."/>
        </authorList>
    </citation>
    <scope>NUCLEOTIDE SEQUENCE [LARGE SCALE GENOMIC DNA]</scope>
    <source>
        <strain evidence="1 2">DSM 45093</strain>
    </source>
</reference>
<dbReference type="Proteomes" id="UP000192713">
    <property type="component" value="Unassembled WGS sequence"/>
</dbReference>
<proteinExistence type="predicted"/>
<evidence type="ECO:0000313" key="2">
    <source>
        <dbReference type="Proteomes" id="UP000192713"/>
    </source>
</evidence>
<protein>
    <submittedName>
        <fullName evidence="1">Uncharacterized protein</fullName>
    </submittedName>
</protein>
<organism evidence="1 2">
    <name type="scientific">Mycolicibacter kumamotonensis</name>
    <dbReference type="NCBI Taxonomy" id="354243"/>
    <lineage>
        <taxon>Bacteria</taxon>
        <taxon>Bacillati</taxon>
        <taxon>Actinomycetota</taxon>
        <taxon>Actinomycetes</taxon>
        <taxon>Mycobacteriales</taxon>
        <taxon>Mycobacteriaceae</taxon>
        <taxon>Mycolicibacter</taxon>
    </lineage>
</organism>
<evidence type="ECO:0000313" key="1">
    <source>
        <dbReference type="EMBL" id="ORA77161.1"/>
    </source>
</evidence>
<accession>A0A1X0DXZ8</accession>
<dbReference type="EMBL" id="MVHU01000035">
    <property type="protein sequence ID" value="ORA77161.1"/>
    <property type="molecule type" value="Genomic_DNA"/>
</dbReference>
<comment type="caution">
    <text evidence="1">The sequence shown here is derived from an EMBL/GenBank/DDBJ whole genome shotgun (WGS) entry which is preliminary data.</text>
</comment>
<sequence>MAVMGLARTVTVSEGDLHATIASVLADYPWFADYRSCHDSCARWRIADEYGDEAGRAWGRYSSALWLLTGLPAHKAE</sequence>